<comment type="caution">
    <text evidence="2">The sequence shown here is derived from an EMBL/GenBank/DDBJ whole genome shotgun (WGS) entry which is preliminary data.</text>
</comment>
<sequence>MSRDDAGDHFLICRSDTQLYAIPLAQVIETMRPLPIKRVADTPAFVLGISIIRGKGVPVLDTSLLVDSSAGTRPTRYVTIKIEARTACLAVDEVIGIRQVSPTLRADVPPLLHPSNSEIVAAIGTLDAELLVVLQSAHLISDELWHAINHSAETAAHDDPA</sequence>
<reference evidence="2 3" key="1">
    <citation type="submission" date="2018-08" db="EMBL/GenBank/DDBJ databases">
        <title>Paraburkholderia sp. DHOM06 isolated from forest soil.</title>
        <authorList>
            <person name="Gao Z.-H."/>
            <person name="Qiu L.-H."/>
        </authorList>
    </citation>
    <scope>NUCLEOTIDE SEQUENCE [LARGE SCALE GENOMIC DNA]</scope>
    <source>
        <strain evidence="2 3">DHOM06</strain>
    </source>
</reference>
<dbReference type="RefSeq" id="WP_115534541.1">
    <property type="nucleotide sequence ID" value="NZ_QRGA01000008.1"/>
</dbReference>
<dbReference type="Proteomes" id="UP000256838">
    <property type="component" value="Unassembled WGS sequence"/>
</dbReference>
<dbReference type="SMART" id="SM00260">
    <property type="entry name" value="CheW"/>
    <property type="match status" value="1"/>
</dbReference>
<dbReference type="Pfam" id="PF01584">
    <property type="entry name" value="CheW"/>
    <property type="match status" value="1"/>
</dbReference>
<dbReference type="OrthoDB" id="8780456at2"/>
<proteinExistence type="predicted"/>
<dbReference type="InterPro" id="IPR036061">
    <property type="entry name" value="CheW-like_dom_sf"/>
</dbReference>
<organism evidence="2 3">
    <name type="scientific">Trinickia dinghuensis</name>
    <dbReference type="NCBI Taxonomy" id="2291023"/>
    <lineage>
        <taxon>Bacteria</taxon>
        <taxon>Pseudomonadati</taxon>
        <taxon>Pseudomonadota</taxon>
        <taxon>Betaproteobacteria</taxon>
        <taxon>Burkholderiales</taxon>
        <taxon>Burkholderiaceae</taxon>
        <taxon>Trinickia</taxon>
    </lineage>
</organism>
<feature type="domain" description="CheW-like" evidence="1">
    <location>
        <begin position="7"/>
        <end position="145"/>
    </location>
</feature>
<dbReference type="PANTHER" id="PTHR22617:SF23">
    <property type="entry name" value="CHEMOTAXIS PROTEIN CHEW"/>
    <property type="match status" value="1"/>
</dbReference>
<accession>A0A3D8JZH3</accession>
<dbReference type="AlphaFoldDB" id="A0A3D8JZH3"/>
<evidence type="ECO:0000259" key="1">
    <source>
        <dbReference type="PROSITE" id="PS50851"/>
    </source>
</evidence>
<dbReference type="Gene3D" id="2.30.30.40">
    <property type="entry name" value="SH3 Domains"/>
    <property type="match status" value="1"/>
</dbReference>
<dbReference type="PANTHER" id="PTHR22617">
    <property type="entry name" value="CHEMOTAXIS SENSOR HISTIDINE KINASE-RELATED"/>
    <property type="match status" value="1"/>
</dbReference>
<dbReference type="CDD" id="cd00588">
    <property type="entry name" value="CheW_like"/>
    <property type="match status" value="1"/>
</dbReference>
<name>A0A3D8JZH3_9BURK</name>
<dbReference type="InterPro" id="IPR002545">
    <property type="entry name" value="CheW-lke_dom"/>
</dbReference>
<dbReference type="Gene3D" id="2.40.50.180">
    <property type="entry name" value="CheA-289, Domain 4"/>
    <property type="match status" value="1"/>
</dbReference>
<dbReference type="GO" id="GO:0007165">
    <property type="term" value="P:signal transduction"/>
    <property type="evidence" value="ECO:0007669"/>
    <property type="project" value="InterPro"/>
</dbReference>
<dbReference type="GO" id="GO:0005829">
    <property type="term" value="C:cytosol"/>
    <property type="evidence" value="ECO:0007669"/>
    <property type="project" value="TreeGrafter"/>
</dbReference>
<dbReference type="InterPro" id="IPR039315">
    <property type="entry name" value="CheW"/>
</dbReference>
<dbReference type="GO" id="GO:0006935">
    <property type="term" value="P:chemotaxis"/>
    <property type="evidence" value="ECO:0007669"/>
    <property type="project" value="InterPro"/>
</dbReference>
<dbReference type="PROSITE" id="PS50851">
    <property type="entry name" value="CHEW"/>
    <property type="match status" value="1"/>
</dbReference>
<evidence type="ECO:0000313" key="3">
    <source>
        <dbReference type="Proteomes" id="UP000256838"/>
    </source>
</evidence>
<dbReference type="SUPFAM" id="SSF50341">
    <property type="entry name" value="CheW-like"/>
    <property type="match status" value="1"/>
</dbReference>
<dbReference type="EMBL" id="QRGA01000008">
    <property type="protein sequence ID" value="RDU98015.1"/>
    <property type="molecule type" value="Genomic_DNA"/>
</dbReference>
<keyword evidence="3" id="KW-1185">Reference proteome</keyword>
<protein>
    <submittedName>
        <fullName evidence="2">Chemotaxis protein CheW</fullName>
    </submittedName>
</protein>
<gene>
    <name evidence="2" type="ORF">DWV00_15940</name>
</gene>
<evidence type="ECO:0000313" key="2">
    <source>
        <dbReference type="EMBL" id="RDU98015.1"/>
    </source>
</evidence>